<evidence type="ECO:0000313" key="1">
    <source>
        <dbReference type="EMBL" id="PTX37865.1"/>
    </source>
</evidence>
<reference evidence="1 2" key="1">
    <citation type="submission" date="2018-04" db="EMBL/GenBank/DDBJ databases">
        <title>Genomic Encyclopedia of Archaeal and Bacterial Type Strains, Phase II (KMG-II): from individual species to whole genera.</title>
        <authorList>
            <person name="Goeker M."/>
        </authorList>
    </citation>
    <scope>NUCLEOTIDE SEQUENCE [LARGE SCALE GENOMIC DNA]</scope>
    <source>
        <strain evidence="1 2">DSM 29329</strain>
    </source>
</reference>
<dbReference type="Proteomes" id="UP000244069">
    <property type="component" value="Unassembled WGS sequence"/>
</dbReference>
<dbReference type="PROSITE" id="PS51257">
    <property type="entry name" value="PROKAR_LIPOPROTEIN"/>
    <property type="match status" value="1"/>
</dbReference>
<proteinExistence type="predicted"/>
<accession>A0A2T6A244</accession>
<organism evidence="1 2">
    <name type="scientific">Allosediminivita pacifica</name>
    <dbReference type="NCBI Taxonomy" id="1267769"/>
    <lineage>
        <taxon>Bacteria</taxon>
        <taxon>Pseudomonadati</taxon>
        <taxon>Pseudomonadota</taxon>
        <taxon>Alphaproteobacteria</taxon>
        <taxon>Rhodobacterales</taxon>
        <taxon>Paracoccaceae</taxon>
        <taxon>Allosediminivita</taxon>
    </lineage>
</organism>
<comment type="caution">
    <text evidence="1">The sequence shown here is derived from an EMBL/GenBank/DDBJ whole genome shotgun (WGS) entry which is preliminary data.</text>
</comment>
<dbReference type="AlphaFoldDB" id="A0A2T6A244"/>
<sequence>MQTKYRNCSLVIIASALLASCGITNTEGQNDRYEIGNIPENVVAMAAPDQDLSTARLQSEDDCYWYMHAGPVETTLVPLRATGGRPICVVQQPVS</sequence>
<dbReference type="RefSeq" id="WP_076623833.1">
    <property type="nucleotide sequence ID" value="NZ_BMEZ01000047.1"/>
</dbReference>
<keyword evidence="2" id="KW-1185">Reference proteome</keyword>
<dbReference type="OrthoDB" id="7659063at2"/>
<gene>
    <name evidence="1" type="ORF">C8N44_14713</name>
</gene>
<protein>
    <recommendedName>
        <fullName evidence="3">Lipoprotein</fullName>
    </recommendedName>
</protein>
<evidence type="ECO:0000313" key="2">
    <source>
        <dbReference type="Proteomes" id="UP000244069"/>
    </source>
</evidence>
<name>A0A2T6A244_9RHOB</name>
<evidence type="ECO:0008006" key="3">
    <source>
        <dbReference type="Google" id="ProtNLM"/>
    </source>
</evidence>
<dbReference type="EMBL" id="QBKN01000047">
    <property type="protein sequence ID" value="PTX37865.1"/>
    <property type="molecule type" value="Genomic_DNA"/>
</dbReference>